<organism evidence="3 4">
    <name type="scientific">Xenopus laevis</name>
    <name type="common">African clawed frog</name>
    <dbReference type="NCBI Taxonomy" id="8355"/>
    <lineage>
        <taxon>Eukaryota</taxon>
        <taxon>Metazoa</taxon>
        <taxon>Chordata</taxon>
        <taxon>Craniata</taxon>
        <taxon>Vertebrata</taxon>
        <taxon>Euteleostomi</taxon>
        <taxon>Amphibia</taxon>
        <taxon>Batrachia</taxon>
        <taxon>Anura</taxon>
        <taxon>Pipoidea</taxon>
        <taxon>Pipidae</taxon>
        <taxon>Xenopodinae</taxon>
        <taxon>Xenopus</taxon>
        <taxon>Xenopus</taxon>
    </lineage>
</organism>
<dbReference type="SMART" id="SM00034">
    <property type="entry name" value="CLECT"/>
    <property type="match status" value="1"/>
</dbReference>
<keyword evidence="3" id="KW-1185">Reference proteome</keyword>
<dbReference type="Proteomes" id="UP000186698">
    <property type="component" value="Chromosome 1L"/>
</dbReference>
<dbReference type="RefSeq" id="XP_041426737.1">
    <property type="nucleotide sequence ID" value="XM_041570803.1"/>
</dbReference>
<dbReference type="InterPro" id="IPR016186">
    <property type="entry name" value="C-type_lectin-like/link_sf"/>
</dbReference>
<dbReference type="Gene3D" id="3.10.100.10">
    <property type="entry name" value="Mannose-Binding Protein A, subunit A"/>
    <property type="match status" value="1"/>
</dbReference>
<feature type="transmembrane region" description="Helical" evidence="1">
    <location>
        <begin position="74"/>
        <end position="97"/>
    </location>
</feature>
<keyword evidence="1" id="KW-1133">Transmembrane helix</keyword>
<proteinExistence type="predicted"/>
<dbReference type="KEGG" id="xla:121396186"/>
<dbReference type="OrthoDB" id="8950604at2759"/>
<gene>
    <name evidence="4" type="primary">LOC121396186</name>
</gene>
<dbReference type="InterPro" id="IPR039689">
    <property type="entry name" value="CD72"/>
</dbReference>
<dbReference type="GO" id="GO:0004888">
    <property type="term" value="F:transmembrane signaling receptor activity"/>
    <property type="evidence" value="ECO:0007669"/>
    <property type="project" value="InterPro"/>
</dbReference>
<evidence type="ECO:0000313" key="4">
    <source>
        <dbReference type="RefSeq" id="XP_041426737.1"/>
    </source>
</evidence>
<dbReference type="PROSITE" id="PS50041">
    <property type="entry name" value="C_TYPE_LECTIN_2"/>
    <property type="match status" value="1"/>
</dbReference>
<dbReference type="GO" id="GO:0005886">
    <property type="term" value="C:plasma membrane"/>
    <property type="evidence" value="ECO:0000318"/>
    <property type="project" value="GO_Central"/>
</dbReference>
<dbReference type="PANTHER" id="PTHR15028:SF6">
    <property type="entry name" value="B-CELL DIFFERENTIATION ANTIGEN CD72"/>
    <property type="match status" value="1"/>
</dbReference>
<keyword evidence="1" id="KW-0472">Membrane</keyword>
<keyword evidence="1" id="KW-0812">Transmembrane</keyword>
<protein>
    <submittedName>
        <fullName evidence="4">B-cell differentiation antigen CD72-like</fullName>
    </submittedName>
</protein>
<dbReference type="InterPro" id="IPR016187">
    <property type="entry name" value="CTDL_fold"/>
</dbReference>
<feature type="domain" description="C-type lectin" evidence="2">
    <location>
        <begin position="203"/>
        <end position="304"/>
    </location>
</feature>
<dbReference type="SUPFAM" id="SSF56436">
    <property type="entry name" value="C-type lectin-like"/>
    <property type="match status" value="1"/>
</dbReference>
<evidence type="ECO:0000259" key="2">
    <source>
        <dbReference type="PROSITE" id="PS50041"/>
    </source>
</evidence>
<dbReference type="PANTHER" id="PTHR15028">
    <property type="entry name" value="CD72-RELATED"/>
    <property type="match status" value="1"/>
</dbReference>
<dbReference type="AlphaFoldDB" id="A0A8J1LB32"/>
<dbReference type="InterPro" id="IPR001304">
    <property type="entry name" value="C-type_lectin-like"/>
</dbReference>
<evidence type="ECO:0000313" key="3">
    <source>
        <dbReference type="Proteomes" id="UP000186698"/>
    </source>
</evidence>
<sequence>MNEAVTYADLQFGNLPLKECQKAVFKGDEEEDPGATYENVESLNGPIRKVDNLVPGYRGRAQDSGGLQTQANKLLLLLILLCFGFFSAMIGIIIKYLQVSRELEETSRSHIELNSSLSWEIQSKEETLTLTHMRLSNLRTEFNQLVQLCNGTERTTREDMHRIQDLHSKTMEEKKTMEKNLTNMEALLRNVSMEYCPPEWIRFGMRCLFFSEKEDNWGNSKLNCEENMSTLLILRNNDNGLMEFISGKRVEYWVGNEIEYTRKNGYIWKTSNAIPWCWRENCAKISSGDKQSENKYNKLRWICEKKLVLLDVAYSLQYFVYISGENNKFQC</sequence>
<name>A0A8J1LB32_XENLA</name>
<reference evidence="4" key="1">
    <citation type="submission" date="2025-08" db="UniProtKB">
        <authorList>
            <consortium name="RefSeq"/>
        </authorList>
    </citation>
    <scope>IDENTIFICATION</scope>
    <source>
        <strain evidence="4">J_2021</strain>
        <tissue evidence="4">Erythrocytes</tissue>
    </source>
</reference>
<accession>A0A8J1LB32</accession>
<dbReference type="GeneID" id="121396186"/>
<evidence type="ECO:0000256" key="1">
    <source>
        <dbReference type="SAM" id="Phobius"/>
    </source>
</evidence>